<reference evidence="2 3" key="1">
    <citation type="submission" date="2015-07" db="EMBL/GenBank/DDBJ databases">
        <title>A draft genome sequence of Mycobacterium wolinskyi.</title>
        <authorList>
            <person name="de Man T.J."/>
            <person name="Perry K.A."/>
            <person name="Coulliette A.D."/>
            <person name="Jensen B."/>
            <person name="Toney N.C."/>
            <person name="Limbago B.M."/>
            <person name="Noble-Wang J."/>
        </authorList>
    </citation>
    <scope>NUCLEOTIDE SEQUENCE [LARGE SCALE GENOMIC DNA]</scope>
    <source>
        <strain evidence="2 3">CDC_01</strain>
    </source>
</reference>
<dbReference type="STRING" id="59750.AWC31_35000"/>
<keyword evidence="1" id="KW-0175">Coiled coil</keyword>
<evidence type="ECO:0000256" key="1">
    <source>
        <dbReference type="SAM" id="Coils"/>
    </source>
</evidence>
<dbReference type="AlphaFoldDB" id="A0A132PUT4"/>
<dbReference type="RefSeq" id="WP_067843141.1">
    <property type="nucleotide sequence ID" value="NZ_LGTW01000001.1"/>
</dbReference>
<evidence type="ECO:0000313" key="3">
    <source>
        <dbReference type="Proteomes" id="UP000070612"/>
    </source>
</evidence>
<comment type="caution">
    <text evidence="2">The sequence shown here is derived from an EMBL/GenBank/DDBJ whole genome shotgun (WGS) entry which is preliminary data.</text>
</comment>
<dbReference type="EMBL" id="LGTW01000001">
    <property type="protein sequence ID" value="KWX26080.1"/>
    <property type="molecule type" value="Genomic_DNA"/>
</dbReference>
<organism evidence="2 3">
    <name type="scientific">Mycolicibacterium wolinskyi</name>
    <dbReference type="NCBI Taxonomy" id="59750"/>
    <lineage>
        <taxon>Bacteria</taxon>
        <taxon>Bacillati</taxon>
        <taxon>Actinomycetota</taxon>
        <taxon>Actinomycetes</taxon>
        <taxon>Mycobacteriales</taxon>
        <taxon>Mycobacteriaceae</taxon>
        <taxon>Mycolicibacterium</taxon>
    </lineage>
</organism>
<sequence length="315" mass="35135">MTDTPDDELSAATAAVREAESLRRRLDAAKVAAKESAERAQAAQRQVAAEARDVAKLESFSLTMILSHLKGSHDDAMARETAEHQAAEYEYRTQQARADADQRLVDHLTRQLQALGDVTSRYEQALAAKERWLHDHHDPTSVRLLKIAERRGQLTASHTELDQAYEAGQQALGDLRTAAERLDSARSWSAYDTWFDGGMIASIVKENRLDDVAVLLRSADGALRRFTTELADVHMAGVQAVELSSFTRVFDVWFDNFFTDLIVRDRIIEAQENVEKAITGVKRVLDNLRVAKQSVADELTALRAGRAALLTSHRE</sequence>
<name>A0A132PUT4_9MYCO</name>
<dbReference type="PATRIC" id="fig|59750.3.peg.454"/>
<protein>
    <submittedName>
        <fullName evidence="2">Uncharacterized protein</fullName>
    </submittedName>
</protein>
<gene>
    <name evidence="2" type="ORF">AFM11_02220</name>
</gene>
<proteinExistence type="predicted"/>
<feature type="coiled-coil region" evidence="1">
    <location>
        <begin position="12"/>
        <end position="46"/>
    </location>
</feature>
<evidence type="ECO:0000313" key="2">
    <source>
        <dbReference type="EMBL" id="KWX26080.1"/>
    </source>
</evidence>
<dbReference type="Proteomes" id="UP000070612">
    <property type="component" value="Unassembled WGS sequence"/>
</dbReference>
<keyword evidence="3" id="KW-1185">Reference proteome</keyword>
<accession>A0A132PUT4</accession>